<evidence type="ECO:0000313" key="2">
    <source>
        <dbReference type="EMBL" id="KAJ0976833.1"/>
    </source>
</evidence>
<evidence type="ECO:0000313" key="3">
    <source>
        <dbReference type="Proteomes" id="UP001085076"/>
    </source>
</evidence>
<dbReference type="Proteomes" id="UP001085076">
    <property type="component" value="Miscellaneous, Linkage group lg03"/>
</dbReference>
<keyword evidence="3" id="KW-1185">Reference proteome</keyword>
<feature type="region of interest" description="Disordered" evidence="1">
    <location>
        <begin position="36"/>
        <end position="62"/>
    </location>
</feature>
<dbReference type="EMBL" id="JAGGNH010000003">
    <property type="protein sequence ID" value="KAJ0976833.1"/>
    <property type="molecule type" value="Genomic_DNA"/>
</dbReference>
<proteinExistence type="predicted"/>
<sequence>MYSQRIGRRMDEFSFPTIADEQEPVDNLPFPVWFVTGGDRRPNGGSPEAQMDYSPAGNGEESECLVDEEERMDMLWEDFNEELHKDITREEMGSSSEAESGMEQQGGVELCCVPRTRNMLRHQRPSLVIILKVLKRLILIQKTSASKKVSVYQV</sequence>
<gene>
    <name evidence="2" type="ORF">J5N97_012307</name>
</gene>
<dbReference type="AlphaFoldDB" id="A0A9D5HHP9"/>
<dbReference type="PANTHER" id="PTHR34666">
    <property type="entry name" value="EXPRESSED PROTEIN"/>
    <property type="match status" value="1"/>
</dbReference>
<organism evidence="2 3">
    <name type="scientific">Dioscorea zingiberensis</name>
    <dbReference type="NCBI Taxonomy" id="325984"/>
    <lineage>
        <taxon>Eukaryota</taxon>
        <taxon>Viridiplantae</taxon>
        <taxon>Streptophyta</taxon>
        <taxon>Embryophyta</taxon>
        <taxon>Tracheophyta</taxon>
        <taxon>Spermatophyta</taxon>
        <taxon>Magnoliopsida</taxon>
        <taxon>Liliopsida</taxon>
        <taxon>Dioscoreales</taxon>
        <taxon>Dioscoreaceae</taxon>
        <taxon>Dioscorea</taxon>
    </lineage>
</organism>
<protein>
    <submittedName>
        <fullName evidence="2">Uncharacterized protein</fullName>
    </submittedName>
</protein>
<reference evidence="2" key="1">
    <citation type="submission" date="2021-03" db="EMBL/GenBank/DDBJ databases">
        <authorList>
            <person name="Li Z."/>
            <person name="Yang C."/>
        </authorList>
    </citation>
    <scope>NUCLEOTIDE SEQUENCE</scope>
    <source>
        <strain evidence="2">Dzin_1.0</strain>
        <tissue evidence="2">Leaf</tissue>
    </source>
</reference>
<evidence type="ECO:0000256" key="1">
    <source>
        <dbReference type="SAM" id="MobiDB-lite"/>
    </source>
</evidence>
<reference evidence="2" key="2">
    <citation type="journal article" date="2022" name="Hortic Res">
        <title>The genome of Dioscorea zingiberensis sheds light on the biosynthesis, origin and evolution of the medicinally important diosgenin saponins.</title>
        <authorList>
            <person name="Li Y."/>
            <person name="Tan C."/>
            <person name="Li Z."/>
            <person name="Guo J."/>
            <person name="Li S."/>
            <person name="Chen X."/>
            <person name="Wang C."/>
            <person name="Dai X."/>
            <person name="Yang H."/>
            <person name="Song W."/>
            <person name="Hou L."/>
            <person name="Xu J."/>
            <person name="Tong Z."/>
            <person name="Xu A."/>
            <person name="Yuan X."/>
            <person name="Wang W."/>
            <person name="Yang Q."/>
            <person name="Chen L."/>
            <person name="Sun Z."/>
            <person name="Wang K."/>
            <person name="Pan B."/>
            <person name="Chen J."/>
            <person name="Bao Y."/>
            <person name="Liu F."/>
            <person name="Qi X."/>
            <person name="Gang D.R."/>
            <person name="Wen J."/>
            <person name="Li J."/>
        </authorList>
    </citation>
    <scope>NUCLEOTIDE SEQUENCE</scope>
    <source>
        <strain evidence="2">Dzin_1.0</strain>
    </source>
</reference>
<comment type="caution">
    <text evidence="2">The sequence shown here is derived from an EMBL/GenBank/DDBJ whole genome shotgun (WGS) entry which is preliminary data.</text>
</comment>
<accession>A0A9D5HHP9</accession>
<name>A0A9D5HHP9_9LILI</name>
<dbReference type="OrthoDB" id="1917400at2759"/>
<dbReference type="PANTHER" id="PTHR34666:SF1">
    <property type="entry name" value="OS02G0554800 PROTEIN"/>
    <property type="match status" value="1"/>
</dbReference>